<comment type="caution">
    <text evidence="2">The sequence shown here is derived from an EMBL/GenBank/DDBJ whole genome shotgun (WGS) entry which is preliminary data.</text>
</comment>
<dbReference type="EMBL" id="JAMXFA010000036">
    <property type="protein sequence ID" value="MCT7980369.1"/>
    <property type="molecule type" value="Genomic_DNA"/>
</dbReference>
<gene>
    <name evidence="2" type="ORF">NG792_21845</name>
</gene>
<dbReference type="RefSeq" id="WP_261236798.1">
    <property type="nucleotide sequence ID" value="NZ_JAMXFA010000036.1"/>
</dbReference>
<evidence type="ECO:0000313" key="2">
    <source>
        <dbReference type="EMBL" id="MCT7980369.1"/>
    </source>
</evidence>
<keyword evidence="3" id="KW-1185">Reference proteome</keyword>
<evidence type="ECO:0000313" key="3">
    <source>
        <dbReference type="Proteomes" id="UP001525961"/>
    </source>
</evidence>
<keyword evidence="1" id="KW-0732">Signal</keyword>
<feature type="chain" id="PRO_5047490425" evidence="1">
    <location>
        <begin position="25"/>
        <end position="166"/>
    </location>
</feature>
<dbReference type="SUPFAM" id="SSF141571">
    <property type="entry name" value="Pentapeptide repeat-like"/>
    <property type="match status" value="1"/>
</dbReference>
<dbReference type="Proteomes" id="UP001525961">
    <property type="component" value="Unassembled WGS sequence"/>
</dbReference>
<reference evidence="2 3" key="1">
    <citation type="journal article" date="2022" name="Front. Microbiol.">
        <title>High genomic differentiation and limited gene flow indicate recent cryptic speciation within the genus Laspinema (cyanobacteria).</title>
        <authorList>
            <person name="Stanojkovic A."/>
            <person name="Skoupy S."/>
            <person name="Skaloud P."/>
            <person name="Dvorak P."/>
        </authorList>
    </citation>
    <scope>NUCLEOTIDE SEQUENCE [LARGE SCALE GENOMIC DNA]</scope>
    <source>
        <strain evidence="2 3">D3b</strain>
    </source>
</reference>
<dbReference type="InterPro" id="IPR044213">
    <property type="entry name" value="At2g44920-like"/>
</dbReference>
<proteinExistence type="predicted"/>
<evidence type="ECO:0000256" key="1">
    <source>
        <dbReference type="SAM" id="SignalP"/>
    </source>
</evidence>
<protein>
    <submittedName>
        <fullName evidence="2">Pentapeptide repeat-containing protein</fullName>
    </submittedName>
</protein>
<dbReference type="PANTHER" id="PTHR47200:SF2">
    <property type="entry name" value="THYLAKOID LUMENAL 15 KDA PROTEIN 1, CHLOROPLASTIC"/>
    <property type="match status" value="1"/>
</dbReference>
<organism evidence="2 3">
    <name type="scientific">Laspinema olomoucense D3b</name>
    <dbReference type="NCBI Taxonomy" id="2953688"/>
    <lineage>
        <taxon>Bacteria</taxon>
        <taxon>Bacillati</taxon>
        <taxon>Cyanobacteriota</taxon>
        <taxon>Cyanophyceae</taxon>
        <taxon>Oscillatoriophycideae</taxon>
        <taxon>Oscillatoriales</taxon>
        <taxon>Laspinemataceae</taxon>
        <taxon>Laspinema</taxon>
        <taxon>Laspinema olomoucense</taxon>
    </lineage>
</organism>
<sequence>MNWRHLAATVLALFLLFMPLPALAQAYKYYPPPLSYSNAQLSGKDFSGQFLRTAEFSNADLQFTNFSNVQAEGAIFSLSMMKDANFHGANLTNSMLEWTNLTNADFTDAVLVEALFLGANVKNMKITGADFTDAILDGDQINKLCKNASGVNSKTGVDTRESLGCT</sequence>
<dbReference type="Pfam" id="PF00805">
    <property type="entry name" value="Pentapeptide"/>
    <property type="match status" value="2"/>
</dbReference>
<name>A0ABT2NET3_9CYAN</name>
<accession>A0ABT2NET3</accession>
<feature type="signal peptide" evidence="1">
    <location>
        <begin position="1"/>
        <end position="24"/>
    </location>
</feature>
<dbReference type="InterPro" id="IPR001646">
    <property type="entry name" value="5peptide_repeat"/>
</dbReference>
<dbReference type="Gene3D" id="2.160.20.80">
    <property type="entry name" value="E3 ubiquitin-protein ligase SopA"/>
    <property type="match status" value="1"/>
</dbReference>
<dbReference type="PANTHER" id="PTHR47200">
    <property type="entry name" value="THYLAKOID LUMENAL 15 KDA PROTEIN 1, CHLOROPLASTIC"/>
    <property type="match status" value="1"/>
</dbReference>